<evidence type="ECO:0000313" key="1">
    <source>
        <dbReference type="EMBL" id="KAH0773197.1"/>
    </source>
</evidence>
<reference evidence="1 2" key="1">
    <citation type="journal article" date="2021" name="bioRxiv">
        <title>Chromosome-scale and haplotype-resolved genome assembly of a tetraploid potato cultivar.</title>
        <authorList>
            <person name="Sun H."/>
            <person name="Jiao W.-B."/>
            <person name="Krause K."/>
            <person name="Campoy J.A."/>
            <person name="Goel M."/>
            <person name="Folz-Donahue K."/>
            <person name="Kukat C."/>
            <person name="Huettel B."/>
            <person name="Schneeberger K."/>
        </authorList>
    </citation>
    <scope>NUCLEOTIDE SEQUENCE [LARGE SCALE GENOMIC DNA]</scope>
    <source>
        <strain evidence="1">SolTubOtavaFocal</strain>
        <tissue evidence="1">Leaves</tissue>
    </source>
</reference>
<sequence length="94" mass="11305">MKDVFPESHHRFCAKHVEANWRLEELQKVFWWCSWTTYEEDFKDKLNMIGSLDKTAAEDLLKYPPNVWCRAYFDTVCKNYEVVNNFTESVNIGF</sequence>
<proteinExistence type="predicted"/>
<keyword evidence="2" id="KW-1185">Reference proteome</keyword>
<evidence type="ECO:0000313" key="2">
    <source>
        <dbReference type="Proteomes" id="UP000826656"/>
    </source>
</evidence>
<gene>
    <name evidence="1" type="ORF">KY290_010334</name>
</gene>
<comment type="caution">
    <text evidence="1">The sequence shown here is derived from an EMBL/GenBank/DDBJ whole genome shotgun (WGS) entry which is preliminary data.</text>
</comment>
<dbReference type="PANTHER" id="PTHR31973">
    <property type="entry name" value="POLYPROTEIN, PUTATIVE-RELATED"/>
    <property type="match status" value="1"/>
</dbReference>
<accession>A0ABQ7VXI4</accession>
<protein>
    <recommendedName>
        <fullName evidence="3">MULE transposase domain-containing protein</fullName>
    </recommendedName>
</protein>
<name>A0ABQ7VXI4_SOLTU</name>
<organism evidence="1 2">
    <name type="scientific">Solanum tuberosum</name>
    <name type="common">Potato</name>
    <dbReference type="NCBI Taxonomy" id="4113"/>
    <lineage>
        <taxon>Eukaryota</taxon>
        <taxon>Viridiplantae</taxon>
        <taxon>Streptophyta</taxon>
        <taxon>Embryophyta</taxon>
        <taxon>Tracheophyta</taxon>
        <taxon>Spermatophyta</taxon>
        <taxon>Magnoliopsida</taxon>
        <taxon>eudicotyledons</taxon>
        <taxon>Gunneridae</taxon>
        <taxon>Pentapetalae</taxon>
        <taxon>asterids</taxon>
        <taxon>lamiids</taxon>
        <taxon>Solanales</taxon>
        <taxon>Solanaceae</taxon>
        <taxon>Solanoideae</taxon>
        <taxon>Solaneae</taxon>
        <taxon>Solanum</taxon>
    </lineage>
</organism>
<dbReference type="EMBL" id="JAIVGD010000005">
    <property type="protein sequence ID" value="KAH0773197.1"/>
    <property type="molecule type" value="Genomic_DNA"/>
</dbReference>
<evidence type="ECO:0008006" key="3">
    <source>
        <dbReference type="Google" id="ProtNLM"/>
    </source>
</evidence>
<dbReference type="PANTHER" id="PTHR31973:SF189">
    <property type="entry name" value="TRANSPOSASE, MUDR, PLANT, MULE TRANSPOSASE DOMAIN PROTEIN-RELATED"/>
    <property type="match status" value="1"/>
</dbReference>
<dbReference type="Proteomes" id="UP000826656">
    <property type="component" value="Unassembled WGS sequence"/>
</dbReference>